<comment type="caution">
    <text evidence="2">The sequence shown here is derived from an EMBL/GenBank/DDBJ whole genome shotgun (WGS) entry which is preliminary data.</text>
</comment>
<feature type="compositionally biased region" description="Polar residues" evidence="1">
    <location>
        <begin position="7"/>
        <end position="17"/>
    </location>
</feature>
<reference evidence="2" key="1">
    <citation type="submission" date="2022-07" db="EMBL/GenBank/DDBJ databases">
        <authorList>
            <person name="Macas J."/>
            <person name="Novak P."/>
            <person name="Neumann P."/>
        </authorList>
    </citation>
    <scope>NUCLEOTIDE SEQUENCE</scope>
</reference>
<name>A0AAV0EKA8_9ASTE</name>
<keyword evidence="3" id="KW-1185">Reference proteome</keyword>
<feature type="region of interest" description="Disordered" evidence="1">
    <location>
        <begin position="1"/>
        <end position="23"/>
    </location>
</feature>
<organism evidence="2 3">
    <name type="scientific">Cuscuta epithymum</name>
    <dbReference type="NCBI Taxonomy" id="186058"/>
    <lineage>
        <taxon>Eukaryota</taxon>
        <taxon>Viridiplantae</taxon>
        <taxon>Streptophyta</taxon>
        <taxon>Embryophyta</taxon>
        <taxon>Tracheophyta</taxon>
        <taxon>Spermatophyta</taxon>
        <taxon>Magnoliopsida</taxon>
        <taxon>eudicotyledons</taxon>
        <taxon>Gunneridae</taxon>
        <taxon>Pentapetalae</taxon>
        <taxon>asterids</taxon>
        <taxon>lamiids</taxon>
        <taxon>Solanales</taxon>
        <taxon>Convolvulaceae</taxon>
        <taxon>Cuscuteae</taxon>
        <taxon>Cuscuta</taxon>
        <taxon>Cuscuta subgen. Cuscuta</taxon>
    </lineage>
</organism>
<dbReference type="Proteomes" id="UP001152523">
    <property type="component" value="Unassembled WGS sequence"/>
</dbReference>
<evidence type="ECO:0000313" key="2">
    <source>
        <dbReference type="EMBL" id="CAH9124172.1"/>
    </source>
</evidence>
<protein>
    <submittedName>
        <fullName evidence="2">Uncharacterized protein</fullName>
    </submittedName>
</protein>
<evidence type="ECO:0000256" key="1">
    <source>
        <dbReference type="SAM" id="MobiDB-lite"/>
    </source>
</evidence>
<proteinExistence type="predicted"/>
<sequence>MRFGDQGSISTVVSGRRSSVDKEQADKLCRSLGLIQQSSDINGGYHQSIQKHGY</sequence>
<evidence type="ECO:0000313" key="3">
    <source>
        <dbReference type="Proteomes" id="UP001152523"/>
    </source>
</evidence>
<gene>
    <name evidence="2" type="ORF">CEPIT_LOCUS25780</name>
</gene>
<dbReference type="EMBL" id="CAMAPF010000933">
    <property type="protein sequence ID" value="CAH9124172.1"/>
    <property type="molecule type" value="Genomic_DNA"/>
</dbReference>
<accession>A0AAV0EKA8</accession>
<dbReference type="AlphaFoldDB" id="A0AAV0EKA8"/>